<feature type="region of interest" description="Disordered" evidence="1">
    <location>
        <begin position="33"/>
        <end position="61"/>
    </location>
</feature>
<accession>A0ABV5PDL7</accession>
<reference evidence="2 3" key="1">
    <citation type="submission" date="2024-09" db="EMBL/GenBank/DDBJ databases">
        <authorList>
            <person name="Sun Q."/>
            <person name="Mori K."/>
        </authorList>
    </citation>
    <scope>NUCLEOTIDE SEQUENCE [LARGE SCALE GENOMIC DNA]</scope>
    <source>
        <strain evidence="2 3">JCM 4362</strain>
    </source>
</reference>
<dbReference type="Proteomes" id="UP001589718">
    <property type="component" value="Unassembled WGS sequence"/>
</dbReference>
<gene>
    <name evidence="2" type="ORF">ACFFTU_15135</name>
</gene>
<evidence type="ECO:0000313" key="3">
    <source>
        <dbReference type="Proteomes" id="UP001589718"/>
    </source>
</evidence>
<evidence type="ECO:0000313" key="2">
    <source>
        <dbReference type="EMBL" id="MFB9521283.1"/>
    </source>
</evidence>
<name>A0ABV5PDL7_STRCM</name>
<feature type="compositionally biased region" description="Basic and acidic residues" evidence="1">
    <location>
        <begin position="52"/>
        <end position="61"/>
    </location>
</feature>
<protein>
    <submittedName>
        <fullName evidence="2">Uncharacterized protein</fullName>
    </submittedName>
</protein>
<proteinExistence type="predicted"/>
<organism evidence="2 3">
    <name type="scientific">Streptomyces cremeus</name>
    <dbReference type="NCBI Taxonomy" id="66881"/>
    <lineage>
        <taxon>Bacteria</taxon>
        <taxon>Bacillati</taxon>
        <taxon>Actinomycetota</taxon>
        <taxon>Actinomycetes</taxon>
        <taxon>Kitasatosporales</taxon>
        <taxon>Streptomycetaceae</taxon>
        <taxon>Streptomyces</taxon>
    </lineage>
</organism>
<comment type="caution">
    <text evidence="2">The sequence shown here is derived from an EMBL/GenBank/DDBJ whole genome shotgun (WGS) entry which is preliminary data.</text>
</comment>
<keyword evidence="3" id="KW-1185">Reference proteome</keyword>
<evidence type="ECO:0000256" key="1">
    <source>
        <dbReference type="SAM" id="MobiDB-lite"/>
    </source>
</evidence>
<dbReference type="EMBL" id="JBHMCR010000007">
    <property type="protein sequence ID" value="MFB9521283.1"/>
    <property type="molecule type" value="Genomic_DNA"/>
</dbReference>
<sequence>MYEYEYQVRRDELVRIAARSRLLREARQVRKEARRARRAGRNEEGAPGGLRALRDHFTRAA</sequence>
<dbReference type="RefSeq" id="WP_345228264.1">
    <property type="nucleotide sequence ID" value="NZ_BAAAXE010000015.1"/>
</dbReference>